<feature type="transmembrane region" description="Helical" evidence="7">
    <location>
        <begin position="55"/>
        <end position="76"/>
    </location>
</feature>
<keyword evidence="5 7" id="KW-1133">Transmembrane helix</keyword>
<comment type="subcellular location">
    <subcellularLocation>
        <location evidence="7">Cell membrane</location>
        <topology evidence="7">Multi-pass membrane protein</topology>
    </subcellularLocation>
</comment>
<organism evidence="8 9">
    <name type="scientific">Neolewinella litorea</name>
    <dbReference type="NCBI Taxonomy" id="2562452"/>
    <lineage>
        <taxon>Bacteria</taxon>
        <taxon>Pseudomonadati</taxon>
        <taxon>Bacteroidota</taxon>
        <taxon>Saprospiria</taxon>
        <taxon>Saprospirales</taxon>
        <taxon>Lewinellaceae</taxon>
        <taxon>Neolewinella</taxon>
    </lineage>
</organism>
<comment type="catalytic activity">
    <reaction evidence="7">
        <text>L-cysteinyl-[prolipoprotein] + a 1,2-diacyl-sn-glycero-3-phospho-(1'-sn-glycerol) = an S-1,2-diacyl-sn-glyceryl-L-cysteinyl-[prolipoprotein] + sn-glycerol 1-phosphate + H(+)</text>
        <dbReference type="Rhea" id="RHEA:56712"/>
        <dbReference type="Rhea" id="RHEA-COMP:14679"/>
        <dbReference type="Rhea" id="RHEA-COMP:14680"/>
        <dbReference type="ChEBI" id="CHEBI:15378"/>
        <dbReference type="ChEBI" id="CHEBI:29950"/>
        <dbReference type="ChEBI" id="CHEBI:57685"/>
        <dbReference type="ChEBI" id="CHEBI:64716"/>
        <dbReference type="ChEBI" id="CHEBI:140658"/>
        <dbReference type="EC" id="2.5.1.145"/>
    </reaction>
</comment>
<gene>
    <name evidence="7 8" type="primary">lgt</name>
    <name evidence="8" type="ORF">E4021_15085</name>
</gene>
<evidence type="ECO:0000256" key="7">
    <source>
        <dbReference type="HAMAP-Rule" id="MF_01147"/>
    </source>
</evidence>
<keyword evidence="9" id="KW-1185">Reference proteome</keyword>
<comment type="similarity">
    <text evidence="1 7">Belongs to the Lgt family.</text>
</comment>
<dbReference type="UniPathway" id="UPA00664"/>
<accession>A0A4S4ND12</accession>
<feature type="binding site" evidence="7">
    <location>
        <position position="140"/>
    </location>
    <ligand>
        <name>a 1,2-diacyl-sn-glycero-3-phospho-(1'-sn-glycerol)</name>
        <dbReference type="ChEBI" id="CHEBI:64716"/>
    </ligand>
</feature>
<comment type="pathway">
    <text evidence="7">Protein modification; lipoprotein biosynthesis (diacylglyceryl transfer).</text>
</comment>
<keyword evidence="6 7" id="KW-0472">Membrane</keyword>
<evidence type="ECO:0000313" key="9">
    <source>
        <dbReference type="Proteomes" id="UP000308528"/>
    </source>
</evidence>
<feature type="transmembrane region" description="Helical" evidence="7">
    <location>
        <begin position="96"/>
        <end position="116"/>
    </location>
</feature>
<comment type="caution">
    <text evidence="8">The sequence shown here is derived from an EMBL/GenBank/DDBJ whole genome shotgun (WGS) entry which is preliminary data.</text>
</comment>
<dbReference type="Proteomes" id="UP000308528">
    <property type="component" value="Unassembled WGS sequence"/>
</dbReference>
<keyword evidence="2 7" id="KW-1003">Cell membrane</keyword>
<evidence type="ECO:0000256" key="4">
    <source>
        <dbReference type="ARBA" id="ARBA00022692"/>
    </source>
</evidence>
<proteinExistence type="inferred from homology"/>
<name>A0A4S4ND12_9BACT</name>
<keyword evidence="3 7" id="KW-0808">Transferase</keyword>
<dbReference type="InterPro" id="IPR001640">
    <property type="entry name" value="Lgt"/>
</dbReference>
<dbReference type="AlphaFoldDB" id="A0A4S4ND12"/>
<feature type="transmembrane region" description="Helical" evidence="7">
    <location>
        <begin position="244"/>
        <end position="261"/>
    </location>
</feature>
<feature type="transmembrane region" description="Helical" evidence="7">
    <location>
        <begin position="128"/>
        <end position="145"/>
    </location>
</feature>
<dbReference type="GO" id="GO:0042158">
    <property type="term" value="P:lipoprotein biosynthetic process"/>
    <property type="evidence" value="ECO:0007669"/>
    <property type="project" value="UniProtKB-UniRule"/>
</dbReference>
<feature type="transmembrane region" description="Helical" evidence="7">
    <location>
        <begin position="178"/>
        <end position="198"/>
    </location>
</feature>
<reference evidence="8 9" key="1">
    <citation type="submission" date="2019-04" db="EMBL/GenBank/DDBJ databases">
        <title>Lewinella litorea sp. nov., isolated from a marine sand.</title>
        <authorList>
            <person name="Yoon J.-H."/>
        </authorList>
    </citation>
    <scope>NUCLEOTIDE SEQUENCE [LARGE SCALE GENOMIC DNA]</scope>
    <source>
        <strain evidence="8 9">HSMS-39</strain>
    </source>
</reference>
<comment type="function">
    <text evidence="7">Catalyzes the transfer of the diacylglyceryl group from phosphatidylglycerol to the sulfhydryl group of the N-terminal cysteine of a prolipoprotein, the first step in the formation of mature lipoproteins.</text>
</comment>
<dbReference type="GO" id="GO:0008961">
    <property type="term" value="F:phosphatidylglycerol-prolipoprotein diacylglyceryl transferase activity"/>
    <property type="evidence" value="ECO:0007669"/>
    <property type="project" value="UniProtKB-UniRule"/>
</dbReference>
<evidence type="ECO:0000256" key="6">
    <source>
        <dbReference type="ARBA" id="ARBA00023136"/>
    </source>
</evidence>
<evidence type="ECO:0000256" key="2">
    <source>
        <dbReference type="ARBA" id="ARBA00022475"/>
    </source>
</evidence>
<protein>
    <recommendedName>
        <fullName evidence="7">Phosphatidylglycerol--prolipoprotein diacylglyceryl transferase</fullName>
        <ecNumber evidence="7">2.5.1.145</ecNumber>
    </recommendedName>
</protein>
<dbReference type="GO" id="GO:0005886">
    <property type="term" value="C:plasma membrane"/>
    <property type="evidence" value="ECO:0007669"/>
    <property type="project" value="UniProtKB-SubCell"/>
</dbReference>
<keyword evidence="4 7" id="KW-0812">Transmembrane</keyword>
<dbReference type="PANTHER" id="PTHR30589">
    <property type="entry name" value="PROLIPOPROTEIN DIACYLGLYCERYL TRANSFERASE"/>
    <property type="match status" value="1"/>
</dbReference>
<evidence type="ECO:0000313" key="8">
    <source>
        <dbReference type="EMBL" id="THH36407.1"/>
    </source>
</evidence>
<dbReference type="NCBIfam" id="TIGR00544">
    <property type="entry name" value="lgt"/>
    <property type="match status" value="1"/>
</dbReference>
<dbReference type="EC" id="2.5.1.145" evidence="7"/>
<dbReference type="PANTHER" id="PTHR30589:SF0">
    <property type="entry name" value="PHOSPHATIDYLGLYCEROL--PROLIPOPROTEIN DIACYLGLYCERYL TRANSFERASE"/>
    <property type="match status" value="1"/>
</dbReference>
<dbReference type="Pfam" id="PF01790">
    <property type="entry name" value="LGT"/>
    <property type="match status" value="1"/>
</dbReference>
<dbReference type="HAMAP" id="MF_01147">
    <property type="entry name" value="Lgt"/>
    <property type="match status" value="1"/>
</dbReference>
<dbReference type="RefSeq" id="WP_136460210.1">
    <property type="nucleotide sequence ID" value="NZ_SRSF01000009.1"/>
</dbReference>
<dbReference type="EMBL" id="SRSF01000009">
    <property type="protein sequence ID" value="THH36407.1"/>
    <property type="molecule type" value="Genomic_DNA"/>
</dbReference>
<feature type="transmembrane region" description="Helical" evidence="7">
    <location>
        <begin position="23"/>
        <end position="43"/>
    </location>
</feature>
<keyword evidence="8" id="KW-0449">Lipoprotein</keyword>
<feature type="transmembrane region" description="Helical" evidence="7">
    <location>
        <begin position="207"/>
        <end position="224"/>
    </location>
</feature>
<evidence type="ECO:0000256" key="5">
    <source>
        <dbReference type="ARBA" id="ARBA00022989"/>
    </source>
</evidence>
<sequence>MLLYITWDASPEIFTIGPITLRWYGMMFAIGFLLGFMMVRRMFLREGAPEAWLDYCFYFLIAGTVLGARLGHILFYQWDYYSQHPGDILKIWEGGLASHGGVIGVVTALWLFSRYVSKKSFFWISDKVAAPIALVGAMIRFGNLMNSEIVGTPSDAPWAFLFVNAFPSSLADVPRHPVQIYESLSYLLTFAILITLYWKTDAPKKPGFLTGLWFVLIFGFRFIWEYFKSDQGGFGESLTTGQWLSVPLVLLGLGLIATAQNRKVKA</sequence>
<evidence type="ECO:0000256" key="3">
    <source>
        <dbReference type="ARBA" id="ARBA00022679"/>
    </source>
</evidence>
<dbReference type="OrthoDB" id="871140at2"/>
<evidence type="ECO:0000256" key="1">
    <source>
        <dbReference type="ARBA" id="ARBA00007150"/>
    </source>
</evidence>